<evidence type="ECO:0000313" key="1">
    <source>
        <dbReference type="EMBL" id="CAG7889407.1"/>
    </source>
</evidence>
<dbReference type="EMBL" id="LS974617">
    <property type="protein sequence ID" value="CAG7889407.1"/>
    <property type="molecule type" value="Genomic_DNA"/>
</dbReference>
<organism evidence="1 2">
    <name type="scientific">Brassica campestris</name>
    <name type="common">Field mustard</name>
    <dbReference type="NCBI Taxonomy" id="3711"/>
    <lineage>
        <taxon>Eukaryota</taxon>
        <taxon>Viridiplantae</taxon>
        <taxon>Streptophyta</taxon>
        <taxon>Embryophyta</taxon>
        <taxon>Tracheophyta</taxon>
        <taxon>Spermatophyta</taxon>
        <taxon>Magnoliopsida</taxon>
        <taxon>eudicotyledons</taxon>
        <taxon>Gunneridae</taxon>
        <taxon>Pentapetalae</taxon>
        <taxon>rosids</taxon>
        <taxon>malvids</taxon>
        <taxon>Brassicales</taxon>
        <taxon>Brassicaceae</taxon>
        <taxon>Brassiceae</taxon>
        <taxon>Brassica</taxon>
    </lineage>
</organism>
<accession>A0A8D9LWP4</accession>
<dbReference type="Gramene" id="A01p34830.2_BraZ1">
    <property type="protein sequence ID" value="A01p34830.2_BraZ1.CDS"/>
    <property type="gene ID" value="A01g34830.2_BraZ1"/>
</dbReference>
<reference evidence="1 2" key="1">
    <citation type="submission" date="2021-07" db="EMBL/GenBank/DDBJ databases">
        <authorList>
            <consortium name="Genoscope - CEA"/>
            <person name="William W."/>
        </authorList>
    </citation>
    <scope>NUCLEOTIDE SEQUENCE [LARGE SCALE GENOMIC DNA]</scope>
</reference>
<name>A0A8D9LWP4_BRACM</name>
<protein>
    <submittedName>
        <fullName evidence="1">Uncharacterized protein</fullName>
    </submittedName>
</protein>
<evidence type="ECO:0000313" key="2">
    <source>
        <dbReference type="Proteomes" id="UP000694005"/>
    </source>
</evidence>
<sequence>MRSARQMSGSCSVLFRPLALVIPNLANCERLLLKSPQNQRSTLQFSHVLILRFMLQLALGLHTL</sequence>
<dbReference type="AlphaFoldDB" id="A0A8D9LWP4"/>
<proteinExistence type="predicted"/>
<gene>
    <name evidence="1" type="ORF">BRAPAZ1V2_A01P34830.2</name>
</gene>
<dbReference type="Proteomes" id="UP000694005">
    <property type="component" value="Chromosome A01"/>
</dbReference>